<sequence length="856" mass="93148">MRRSTPPRCHEDAEDRDAQEQVESDTEAEEQALAFAEPLLLLRGRERRGRQHEPADDRDGGEKVDGERDGALAEHALDKVIGLAGSPFTRCCSARGCCGTGFPQHEVLMEEVSSDVSGIVGGVFAHTRRQRHEEEWHLQDILLDEAHAGDQPVVPVRGLDVDEQPTEGDCQANSDNRQVDNQLYEQAREDGEGRLPVVAAVEEVWILESPLSICIVYVEDAPLTSHDGELGAAQDEPRVEALQGLEGLGLEDFGRHFRHRGGWRCRDERWNAQVTGSGVVITWRRTSARRAASRGFLGCGSTAARPSRGKRISSHLETPSSTATSGPVDARHDHDGGSSITCPRDATPIGRFRCIRTRLHAPECTDGYKTPFDSRPRDDLEDTHRTLSKMHASTRRSASLLRSAAAASRAYTTASSSRCLLCSQLQPTTKTRPVPPSPFRRSRSQQRRHNASASAAASNSWRATLNKASELVAEAAPSFTLNPAAIVAGEMKALTQNIQDLLSSGHPSLDKVAKYYIQSEGKHLRPLVVLLMARATYNCPKLPLDARLPAANINTPITSPSILQDFNPSYTSDAPSTSPSTIATQISPSQTRLAEITEMIHAASLLHDDVIDNAEARRGSPSGNLAFGNKMAILAGDFLLGRASVALARLRDAEVVELLATVIANLVEGEFMQLHNGATSPSGDARGPPLRYSPAAFEHYIQKTYLKTASLISKSCRAAAILGGSTRDVADAAYLYGKNLGLSFQLVDDLLDYTVASSDLGKPAQADLKLGLATAPVLFAWEQYEELGPMINRKFAEAGDVDKAWEMVQKSNGLERTRELAESFSRKAIEAIGMFPDSEAKEGLEQIARKGLTRKK</sequence>
<feature type="compositionally biased region" description="Basic and acidic residues" evidence="7">
    <location>
        <begin position="51"/>
        <end position="66"/>
    </location>
</feature>
<keyword evidence="9" id="KW-1185">Reference proteome</keyword>
<organism evidence="8 9">
    <name type="scientific">Drechslerella dactyloides</name>
    <name type="common">Nematode-trapping fungus</name>
    <name type="synonym">Arthrobotrys dactyloides</name>
    <dbReference type="NCBI Taxonomy" id="74499"/>
    <lineage>
        <taxon>Eukaryota</taxon>
        <taxon>Fungi</taxon>
        <taxon>Dikarya</taxon>
        <taxon>Ascomycota</taxon>
        <taxon>Pezizomycotina</taxon>
        <taxon>Orbiliomycetes</taxon>
        <taxon>Orbiliales</taxon>
        <taxon>Orbiliaceae</taxon>
        <taxon>Drechslerella</taxon>
    </lineage>
</organism>
<dbReference type="GO" id="GO:1990234">
    <property type="term" value="C:transferase complex"/>
    <property type="evidence" value="ECO:0007669"/>
    <property type="project" value="TreeGrafter"/>
</dbReference>
<dbReference type="GO" id="GO:0046872">
    <property type="term" value="F:metal ion binding"/>
    <property type="evidence" value="ECO:0007669"/>
    <property type="project" value="UniProtKB-KW"/>
</dbReference>
<feature type="region of interest" description="Disordered" evidence="7">
    <location>
        <begin position="1"/>
        <end position="66"/>
    </location>
</feature>
<feature type="region of interest" description="Disordered" evidence="7">
    <location>
        <begin position="299"/>
        <end position="342"/>
    </location>
</feature>
<keyword evidence="4" id="KW-0479">Metal-binding</keyword>
<dbReference type="InterPro" id="IPR000092">
    <property type="entry name" value="Polyprenyl_synt"/>
</dbReference>
<dbReference type="AlphaFoldDB" id="A0AAD6J486"/>
<evidence type="ECO:0000256" key="6">
    <source>
        <dbReference type="ARBA" id="ARBA00023229"/>
    </source>
</evidence>
<feature type="compositionally biased region" description="Polar residues" evidence="7">
    <location>
        <begin position="315"/>
        <end position="325"/>
    </location>
</feature>
<comment type="caution">
    <text evidence="8">The sequence shown here is derived from an EMBL/GenBank/DDBJ whole genome shotgun (WGS) entry which is preliminary data.</text>
</comment>
<feature type="compositionally biased region" description="Basic residues" evidence="7">
    <location>
        <begin position="440"/>
        <end position="450"/>
    </location>
</feature>
<dbReference type="GO" id="GO:0004659">
    <property type="term" value="F:prenyltransferase activity"/>
    <property type="evidence" value="ECO:0007669"/>
    <property type="project" value="InterPro"/>
</dbReference>
<dbReference type="PROSITE" id="PS00723">
    <property type="entry name" value="POLYPRENYL_SYNTHASE_1"/>
    <property type="match status" value="1"/>
</dbReference>
<evidence type="ECO:0000256" key="3">
    <source>
        <dbReference type="ARBA" id="ARBA00022679"/>
    </source>
</evidence>
<name>A0AAD6J486_DREDA</name>
<accession>A0AAD6J486</accession>
<dbReference type="InterPro" id="IPR033749">
    <property type="entry name" value="Polyprenyl_synt_CS"/>
</dbReference>
<dbReference type="EMBL" id="JAQGDS010000002">
    <property type="protein sequence ID" value="KAJ6263781.1"/>
    <property type="molecule type" value="Genomic_DNA"/>
</dbReference>
<dbReference type="SUPFAM" id="SSF48576">
    <property type="entry name" value="Terpenoid synthases"/>
    <property type="match status" value="1"/>
</dbReference>
<evidence type="ECO:0000256" key="2">
    <source>
        <dbReference type="ARBA" id="ARBA00006706"/>
    </source>
</evidence>
<dbReference type="PROSITE" id="PS00444">
    <property type="entry name" value="POLYPRENYL_SYNTHASE_2"/>
    <property type="match status" value="1"/>
</dbReference>
<evidence type="ECO:0000256" key="5">
    <source>
        <dbReference type="ARBA" id="ARBA00022842"/>
    </source>
</evidence>
<dbReference type="GO" id="GO:0043386">
    <property type="term" value="P:mycotoxin biosynthetic process"/>
    <property type="evidence" value="ECO:0007669"/>
    <property type="project" value="UniProtKB-ARBA"/>
</dbReference>
<keyword evidence="6" id="KW-0414">Isoprene biosynthesis</keyword>
<comment type="similarity">
    <text evidence="2">Belongs to the FPP/GGPP synthase family.</text>
</comment>
<keyword evidence="5" id="KW-0460">Magnesium</keyword>
<keyword evidence="3" id="KW-0808">Transferase</keyword>
<dbReference type="PANTHER" id="PTHR12001:SF69">
    <property type="entry name" value="ALL TRANS-POLYPRENYL-DIPHOSPHATE SYNTHASE PDSS1"/>
    <property type="match status" value="1"/>
</dbReference>
<evidence type="ECO:0000313" key="8">
    <source>
        <dbReference type="EMBL" id="KAJ6263781.1"/>
    </source>
</evidence>
<dbReference type="GO" id="GO:0006744">
    <property type="term" value="P:ubiquinone biosynthetic process"/>
    <property type="evidence" value="ECO:0007669"/>
    <property type="project" value="TreeGrafter"/>
</dbReference>
<protein>
    <submittedName>
        <fullName evidence="8">Dimethylallyltranstransferase</fullName>
    </submittedName>
</protein>
<dbReference type="PANTHER" id="PTHR12001">
    <property type="entry name" value="GERANYLGERANYL PYROPHOSPHATE SYNTHASE"/>
    <property type="match status" value="1"/>
</dbReference>
<reference evidence="8" key="1">
    <citation type="submission" date="2023-01" db="EMBL/GenBank/DDBJ databases">
        <title>The chitinases involved in constricting ring structure development in the nematode-trapping fungus Drechslerella dactyloides.</title>
        <authorList>
            <person name="Wang R."/>
            <person name="Zhang L."/>
            <person name="Tang P."/>
            <person name="Li S."/>
            <person name="Liang L."/>
        </authorList>
    </citation>
    <scope>NUCLEOTIDE SEQUENCE</scope>
    <source>
        <strain evidence="8">YMF1.00031</strain>
    </source>
</reference>
<dbReference type="Proteomes" id="UP001221413">
    <property type="component" value="Unassembled WGS sequence"/>
</dbReference>
<dbReference type="Pfam" id="PF00348">
    <property type="entry name" value="polyprenyl_synt"/>
    <property type="match status" value="1"/>
</dbReference>
<evidence type="ECO:0000256" key="1">
    <source>
        <dbReference type="ARBA" id="ARBA00001946"/>
    </source>
</evidence>
<comment type="cofactor">
    <cofactor evidence="1">
        <name>Mg(2+)</name>
        <dbReference type="ChEBI" id="CHEBI:18420"/>
    </cofactor>
</comment>
<gene>
    <name evidence="8" type="ORF">Dda_2352</name>
</gene>
<dbReference type="GO" id="GO:0046165">
    <property type="term" value="P:alcohol biosynthetic process"/>
    <property type="evidence" value="ECO:0007669"/>
    <property type="project" value="UniProtKB-ARBA"/>
</dbReference>
<feature type="compositionally biased region" description="Acidic residues" evidence="7">
    <location>
        <begin position="20"/>
        <end position="30"/>
    </location>
</feature>
<feature type="compositionally biased region" description="Basic and acidic residues" evidence="7">
    <location>
        <begin position="8"/>
        <end position="19"/>
    </location>
</feature>
<evidence type="ECO:0000256" key="4">
    <source>
        <dbReference type="ARBA" id="ARBA00022723"/>
    </source>
</evidence>
<evidence type="ECO:0000313" key="9">
    <source>
        <dbReference type="Proteomes" id="UP001221413"/>
    </source>
</evidence>
<feature type="region of interest" description="Disordered" evidence="7">
    <location>
        <begin position="426"/>
        <end position="459"/>
    </location>
</feature>
<dbReference type="CDD" id="cd00685">
    <property type="entry name" value="Trans_IPPS_HT"/>
    <property type="match status" value="1"/>
</dbReference>
<dbReference type="SFLD" id="SFLDS00005">
    <property type="entry name" value="Isoprenoid_Synthase_Type_I"/>
    <property type="match status" value="1"/>
</dbReference>
<dbReference type="InterPro" id="IPR008949">
    <property type="entry name" value="Isoprenoid_synthase_dom_sf"/>
</dbReference>
<evidence type="ECO:0000256" key="7">
    <source>
        <dbReference type="SAM" id="MobiDB-lite"/>
    </source>
</evidence>
<proteinExistence type="inferred from homology"/>
<dbReference type="GO" id="GO:0008299">
    <property type="term" value="P:isoprenoid biosynthetic process"/>
    <property type="evidence" value="ECO:0007669"/>
    <property type="project" value="UniProtKB-KW"/>
</dbReference>
<dbReference type="Gene3D" id="1.10.600.10">
    <property type="entry name" value="Farnesyl Diphosphate Synthase"/>
    <property type="match status" value="1"/>
</dbReference>